<sequence length="680" mass="74934">MSAPAFPASLQKSLDATKIEYVNMGNSGLRVSVPILGGMSLGSSEWGSWVLDEEPSLEILKAAYDRGITTWDTANMYSNGVSEQVIGKAIKKFNIPREKLVLMTKCALHVGEEVGMHTPPFTQQLNQSKDYVNQGGLSRIAIFKAVNDALARLDTTYIDLFQIHRVDPATPIEETMKALHDLVQAGKILYIGASSMWATQFARMQFVAEKNNWTKFVSMQNYYNLCYREEEREMNRFCNDTGVGIMPWSPLFGGRLARPLGYDKSIRSQMKGPMSPAFTEADEEIIRRVEEVAGKRGWSMSHVALAWVRSKGAIPVTGFNSVKRIDEACELRGKTLTEDEIKYLEEPYVPRNIMVIIEIIGNMGPFTLFFSSLLFTSALGAPAASGESHLHRDLLLVESFKQKITSDPQGITKNWTGNDVCKFNGFSCDNNPNTGQRALAGIDFNGFGFEGQKLTLDGFLDKLTDLTFFHANSNGFVGQIPSDLSALKWLYELDLSSNKLSGPFPKAVLNADLTFLDLRFNEFSGSIPRELFTLDLDVIFLNDNKFVGSIPDTIGSTPARYITLANNQFSGPFPKSVANAKSLEEILLLGNNLSGSLPTVYKTENLTVFDVGNNNLSGTVPEALCQLKNVQVLNLTSNNFEGALGPACTELVSKDILDISNNCIQGAKGQKPASQCKKAQ</sequence>
<dbReference type="InterPro" id="IPR023210">
    <property type="entry name" value="NADP_OxRdtase_dom"/>
</dbReference>
<dbReference type="SUPFAM" id="SSF52058">
    <property type="entry name" value="L domain-like"/>
    <property type="match status" value="1"/>
</dbReference>
<dbReference type="PANTHER" id="PTHR32093">
    <property type="entry name" value="LEUCINE-RICH REPEAT EXTENSIN-LIKE PROTEIN 3-RELATED"/>
    <property type="match status" value="1"/>
</dbReference>
<gene>
    <name evidence="8" type="ORF">GQ607_009107</name>
</gene>
<evidence type="ECO:0000256" key="6">
    <source>
        <dbReference type="ARBA" id="ARBA00023002"/>
    </source>
</evidence>
<dbReference type="Pfam" id="PF00560">
    <property type="entry name" value="LRR_1"/>
    <property type="match status" value="3"/>
</dbReference>
<evidence type="ECO:0000313" key="9">
    <source>
        <dbReference type="Proteomes" id="UP000434172"/>
    </source>
</evidence>
<evidence type="ECO:0000256" key="2">
    <source>
        <dbReference type="ARBA" id="ARBA00022525"/>
    </source>
</evidence>
<dbReference type="InterPro" id="IPR051582">
    <property type="entry name" value="LRR_extensin-like_regulator"/>
</dbReference>
<organism evidence="8 9">
    <name type="scientific">Colletotrichum asianum</name>
    <dbReference type="NCBI Taxonomy" id="702518"/>
    <lineage>
        <taxon>Eukaryota</taxon>
        <taxon>Fungi</taxon>
        <taxon>Dikarya</taxon>
        <taxon>Ascomycota</taxon>
        <taxon>Pezizomycotina</taxon>
        <taxon>Sordariomycetes</taxon>
        <taxon>Hypocreomycetidae</taxon>
        <taxon>Glomerellales</taxon>
        <taxon>Glomerellaceae</taxon>
        <taxon>Colletotrichum</taxon>
        <taxon>Colletotrichum gloeosporioides species complex</taxon>
    </lineage>
</organism>
<comment type="subcellular location">
    <subcellularLocation>
        <location evidence="1">Secreted</location>
    </subcellularLocation>
</comment>
<dbReference type="Pfam" id="PF00248">
    <property type="entry name" value="Aldo_ket_red"/>
    <property type="match status" value="1"/>
</dbReference>
<keyword evidence="9" id="KW-1185">Reference proteome</keyword>
<dbReference type="OrthoDB" id="1720422at2759"/>
<dbReference type="PANTHER" id="PTHR32093:SF131">
    <property type="entry name" value="LEUCINE-RICH REPEAT-CONTAINING N-TERMINAL PLANT-TYPE DOMAIN-CONTAINING PROTEIN"/>
    <property type="match status" value="1"/>
</dbReference>
<evidence type="ECO:0000256" key="4">
    <source>
        <dbReference type="ARBA" id="ARBA00022729"/>
    </source>
</evidence>
<dbReference type="FunFam" id="3.80.10.10:FF:000041">
    <property type="entry name" value="LRR receptor-like serine/threonine-protein kinase ERECTA"/>
    <property type="match status" value="1"/>
</dbReference>
<proteinExistence type="predicted"/>
<feature type="domain" description="NADP-dependent oxidoreductase" evidence="7">
    <location>
        <begin position="35"/>
        <end position="346"/>
    </location>
</feature>
<keyword evidence="5" id="KW-0677">Repeat</keyword>
<dbReference type="InterPro" id="IPR032675">
    <property type="entry name" value="LRR_dom_sf"/>
</dbReference>
<dbReference type="AlphaFoldDB" id="A0A8H3WDD2"/>
<dbReference type="GO" id="GO:0005576">
    <property type="term" value="C:extracellular region"/>
    <property type="evidence" value="ECO:0007669"/>
    <property type="project" value="UniProtKB-SubCell"/>
</dbReference>
<keyword evidence="4" id="KW-0732">Signal</keyword>
<evidence type="ECO:0000256" key="5">
    <source>
        <dbReference type="ARBA" id="ARBA00022737"/>
    </source>
</evidence>
<dbReference type="Proteomes" id="UP000434172">
    <property type="component" value="Unassembled WGS sequence"/>
</dbReference>
<evidence type="ECO:0000259" key="7">
    <source>
        <dbReference type="Pfam" id="PF00248"/>
    </source>
</evidence>
<evidence type="ECO:0000313" key="8">
    <source>
        <dbReference type="EMBL" id="KAF0323661.1"/>
    </source>
</evidence>
<evidence type="ECO:0000256" key="1">
    <source>
        <dbReference type="ARBA" id="ARBA00004613"/>
    </source>
</evidence>
<name>A0A8H3WDD2_9PEZI</name>
<dbReference type="Gene3D" id="3.80.10.10">
    <property type="entry name" value="Ribonuclease Inhibitor"/>
    <property type="match status" value="3"/>
</dbReference>
<protein>
    <submittedName>
        <fullName evidence="8">Putative aldo/keto reductase</fullName>
    </submittedName>
</protein>
<dbReference type="GO" id="GO:0005829">
    <property type="term" value="C:cytosol"/>
    <property type="evidence" value="ECO:0007669"/>
    <property type="project" value="UniProtKB-ARBA"/>
</dbReference>
<dbReference type="EMBL" id="WOWK01000050">
    <property type="protein sequence ID" value="KAF0323661.1"/>
    <property type="molecule type" value="Genomic_DNA"/>
</dbReference>
<reference evidence="8 9" key="1">
    <citation type="submission" date="2019-12" db="EMBL/GenBank/DDBJ databases">
        <title>A genome sequence resource for the geographically widespread anthracnose pathogen Colletotrichum asianum.</title>
        <authorList>
            <person name="Meng Y."/>
        </authorList>
    </citation>
    <scope>NUCLEOTIDE SEQUENCE [LARGE SCALE GENOMIC DNA]</scope>
    <source>
        <strain evidence="8 9">ICMP 18580</strain>
    </source>
</reference>
<keyword evidence="3" id="KW-0433">Leucine-rich repeat</keyword>
<keyword evidence="6" id="KW-0560">Oxidoreductase</keyword>
<dbReference type="Gene3D" id="3.20.20.100">
    <property type="entry name" value="NADP-dependent oxidoreductase domain"/>
    <property type="match status" value="1"/>
</dbReference>
<dbReference type="InterPro" id="IPR036812">
    <property type="entry name" value="NAD(P)_OxRdtase_dom_sf"/>
</dbReference>
<evidence type="ECO:0000256" key="3">
    <source>
        <dbReference type="ARBA" id="ARBA00022614"/>
    </source>
</evidence>
<dbReference type="FunFam" id="3.20.20.100:FF:000004">
    <property type="entry name" value="Oxidoreductase, aldo/keto reductase"/>
    <property type="match status" value="1"/>
</dbReference>
<dbReference type="SUPFAM" id="SSF51430">
    <property type="entry name" value="NAD(P)-linked oxidoreductase"/>
    <property type="match status" value="1"/>
</dbReference>
<dbReference type="CDD" id="cd19079">
    <property type="entry name" value="AKR_EcYajO-like"/>
    <property type="match status" value="1"/>
</dbReference>
<keyword evidence="2" id="KW-0964">Secreted</keyword>
<accession>A0A8H3WDD2</accession>
<dbReference type="InterPro" id="IPR001611">
    <property type="entry name" value="Leu-rich_rpt"/>
</dbReference>
<dbReference type="GO" id="GO:0016491">
    <property type="term" value="F:oxidoreductase activity"/>
    <property type="evidence" value="ECO:0007669"/>
    <property type="project" value="UniProtKB-KW"/>
</dbReference>
<comment type="caution">
    <text evidence="8">The sequence shown here is derived from an EMBL/GenBank/DDBJ whole genome shotgun (WGS) entry which is preliminary data.</text>
</comment>